<keyword evidence="6" id="KW-0496">Mitochondrion</keyword>
<dbReference type="PRINTS" id="PR00320">
    <property type="entry name" value="GPROTEINBRPT"/>
</dbReference>
<feature type="repeat" description="WD" evidence="11">
    <location>
        <begin position="324"/>
        <end position="365"/>
    </location>
</feature>
<feature type="compositionally biased region" description="Basic residues" evidence="13">
    <location>
        <begin position="152"/>
        <end position="162"/>
    </location>
</feature>
<keyword evidence="15" id="KW-1185">Reference proteome</keyword>
<organism evidence="14 15">
    <name type="scientific">Ascodesmis nigricans</name>
    <dbReference type="NCBI Taxonomy" id="341454"/>
    <lineage>
        <taxon>Eukaryota</taxon>
        <taxon>Fungi</taxon>
        <taxon>Dikarya</taxon>
        <taxon>Ascomycota</taxon>
        <taxon>Pezizomycotina</taxon>
        <taxon>Pezizomycetes</taxon>
        <taxon>Pezizales</taxon>
        <taxon>Ascodesmidaceae</taxon>
        <taxon>Ascodesmis</taxon>
    </lineage>
</organism>
<dbReference type="GO" id="GO:0005634">
    <property type="term" value="C:nucleus"/>
    <property type="evidence" value="ECO:0007669"/>
    <property type="project" value="TreeGrafter"/>
</dbReference>
<dbReference type="InterPro" id="IPR015943">
    <property type="entry name" value="WD40/YVTN_repeat-like_dom_sf"/>
</dbReference>
<feature type="compositionally biased region" description="Low complexity" evidence="13">
    <location>
        <begin position="1"/>
        <end position="16"/>
    </location>
</feature>
<name>A0A4V3SJ33_9PEZI</name>
<evidence type="ECO:0000256" key="2">
    <source>
        <dbReference type="ARBA" id="ARBA00022574"/>
    </source>
</evidence>
<keyword evidence="5 12" id="KW-0175">Coiled coil</keyword>
<accession>A0A4V3SJ33</accession>
<keyword evidence="3" id="KW-0677">Repeat</keyword>
<dbReference type="Gene3D" id="2.130.10.10">
    <property type="entry name" value="YVTN repeat-like/Quinoprotein amine dehydrogenase"/>
    <property type="match status" value="2"/>
</dbReference>
<reference evidence="14 15" key="1">
    <citation type="submission" date="2019-04" db="EMBL/GenBank/DDBJ databases">
        <title>Comparative genomics and transcriptomics to analyze fruiting body development in filamentous ascomycetes.</title>
        <authorList>
            <consortium name="DOE Joint Genome Institute"/>
            <person name="Lutkenhaus R."/>
            <person name="Traeger S."/>
            <person name="Breuer J."/>
            <person name="Kuo A."/>
            <person name="Lipzen A."/>
            <person name="Pangilinan J."/>
            <person name="Dilworth D."/>
            <person name="Sandor L."/>
            <person name="Poggeler S."/>
            <person name="Barry K."/>
            <person name="Grigoriev I.V."/>
            <person name="Nowrousian M."/>
        </authorList>
    </citation>
    <scope>NUCLEOTIDE SEQUENCE [LARGE SCALE GENOMIC DNA]</scope>
    <source>
        <strain evidence="14 15">CBS 389.68</strain>
    </source>
</reference>
<sequence length="654" mass="72026">MDSPSQSGHPRSSSPPLDASPRSVSDTEPNVLGNVITRDLNRIQRTVAATANHLIAPLAEGAQASGHYQSAMGDLSKQLAKRPSLQKRMLSLNHRSPSELMRSRLSTSEIQHRALTHVPEEMLHNVPNYEHSYSLFQGFQATIPEESDGEGRKHRHRRRDGKHKSLEGGGGGPASLAAMDREKTALKRQLELLAIRKNMASSEIREIDQKISNLHQMRDIVFDRLAGLEQEEVEIEHEIISVENKMEDLEDELELAAIEENTRRGASTDDGSNADDTAADEGFMSESIYAKLPQKKVRKRNRRGRISTAVLHEHLEPGHKIREISAHEDTITALDFDVPFGTMVTASVDDSVRVWDLNSGRCYGSLEGHIASVRCLQVEDNLVATGSADASIRLWDLSKADAFKYSPPSTVVDDDAEIVENFKVQSMADCHVMTLGSHVDEVTALYFQGDTLVSGSADKTLRQWDLVKGRCVQTLDVLWAAAQSSMDEGKWRSPAIRAPGEGDFIGALQCFDAALACGTADGMVRLWDLRSGQVHRSLVGHTGAVTALQFDDVHLVTGSLDRSIRIWDLRTGTIYDAYGYENPVTSMQFDTRRIVSAAGVPVAKIYDKTDGRHWDCGAGATEDAINAAVVDRVRVKDGYLVEGRRDGMVGVWAC</sequence>
<evidence type="ECO:0000256" key="13">
    <source>
        <dbReference type="SAM" id="MobiDB-lite"/>
    </source>
</evidence>
<comment type="subcellular location">
    <subcellularLocation>
        <location evidence="1">Mitochondrion outer membrane</location>
        <topology evidence="1">Peripheral membrane protein</topology>
        <orientation evidence="1">Cytoplasmic side</orientation>
    </subcellularLocation>
</comment>
<dbReference type="AlphaFoldDB" id="A0A4V3SJ33"/>
<feature type="region of interest" description="Disordered" evidence="13">
    <location>
        <begin position="261"/>
        <end position="280"/>
    </location>
</feature>
<evidence type="ECO:0000256" key="3">
    <source>
        <dbReference type="ARBA" id="ARBA00022737"/>
    </source>
</evidence>
<evidence type="ECO:0000256" key="10">
    <source>
        <dbReference type="ARBA" id="ARBA00043913"/>
    </source>
</evidence>
<feature type="coiled-coil region" evidence="12">
    <location>
        <begin position="225"/>
        <end position="259"/>
    </location>
</feature>
<protein>
    <recommendedName>
        <fullName evidence="9">Mitochondrial division protein 1</fullName>
    </recommendedName>
</protein>
<dbReference type="PROSITE" id="PS50294">
    <property type="entry name" value="WD_REPEATS_REGION"/>
    <property type="match status" value="4"/>
</dbReference>
<evidence type="ECO:0000256" key="5">
    <source>
        <dbReference type="ARBA" id="ARBA00023054"/>
    </source>
</evidence>
<evidence type="ECO:0000256" key="7">
    <source>
        <dbReference type="ARBA" id="ARBA00023136"/>
    </source>
</evidence>
<dbReference type="InterPro" id="IPR020472">
    <property type="entry name" value="WD40_PAC1"/>
</dbReference>
<evidence type="ECO:0000256" key="11">
    <source>
        <dbReference type="PROSITE-ProRule" id="PRU00221"/>
    </source>
</evidence>
<evidence type="ECO:0000256" key="1">
    <source>
        <dbReference type="ARBA" id="ARBA00004570"/>
    </source>
</evidence>
<dbReference type="EMBL" id="ML220115">
    <property type="protein sequence ID" value="TGZ82405.1"/>
    <property type="molecule type" value="Genomic_DNA"/>
</dbReference>
<dbReference type="InParanoid" id="A0A4V3SJ33"/>
<comment type="similarity">
    <text evidence="8">Belongs to the WD repeat MDV1/CAF4 family.</text>
</comment>
<dbReference type="InterPro" id="IPR036322">
    <property type="entry name" value="WD40_repeat_dom_sf"/>
</dbReference>
<keyword evidence="2 11" id="KW-0853">WD repeat</keyword>
<evidence type="ECO:0000256" key="12">
    <source>
        <dbReference type="SAM" id="Coils"/>
    </source>
</evidence>
<evidence type="ECO:0000313" key="14">
    <source>
        <dbReference type="EMBL" id="TGZ82405.1"/>
    </source>
</evidence>
<dbReference type="GO" id="GO:0005741">
    <property type="term" value="C:mitochondrial outer membrane"/>
    <property type="evidence" value="ECO:0007669"/>
    <property type="project" value="UniProtKB-SubCell"/>
</dbReference>
<dbReference type="GO" id="GO:1990234">
    <property type="term" value="C:transferase complex"/>
    <property type="evidence" value="ECO:0007669"/>
    <property type="project" value="UniProtKB-ARBA"/>
</dbReference>
<dbReference type="STRING" id="341454.A0A4V3SJ33"/>
<comment type="function">
    <text evidence="10">Involved in mitochondrial fission. Acts as an adapter protein required to form mitochondrial fission complexes. Formation of these complexes is required to promote constriction and fission of the mitochondrial compartment at a late step in mitochondrial division.</text>
</comment>
<dbReference type="PROSITE" id="PS00678">
    <property type="entry name" value="WD_REPEATS_1"/>
    <property type="match status" value="3"/>
</dbReference>
<gene>
    <name evidence="14" type="ORF">EX30DRAFT_184608</name>
</gene>
<evidence type="ECO:0000256" key="6">
    <source>
        <dbReference type="ARBA" id="ARBA00023128"/>
    </source>
</evidence>
<dbReference type="SMART" id="SM00320">
    <property type="entry name" value="WD40"/>
    <property type="match status" value="6"/>
</dbReference>
<dbReference type="InterPro" id="IPR019775">
    <property type="entry name" value="WD40_repeat_CS"/>
</dbReference>
<feature type="region of interest" description="Disordered" evidence="13">
    <location>
        <begin position="144"/>
        <end position="176"/>
    </location>
</feature>
<feature type="repeat" description="WD" evidence="11">
    <location>
        <begin position="538"/>
        <end position="577"/>
    </location>
</feature>
<feature type="region of interest" description="Disordered" evidence="13">
    <location>
        <begin position="1"/>
        <end position="31"/>
    </location>
</feature>
<evidence type="ECO:0000313" key="15">
    <source>
        <dbReference type="Proteomes" id="UP000298138"/>
    </source>
</evidence>
<dbReference type="PROSITE" id="PS50082">
    <property type="entry name" value="WD_REPEATS_2"/>
    <property type="match status" value="5"/>
</dbReference>
<dbReference type="PANTHER" id="PTHR22847">
    <property type="entry name" value="WD40 REPEAT PROTEIN"/>
    <property type="match status" value="1"/>
</dbReference>
<dbReference type="FunFam" id="2.130.10.10:FF:000881">
    <property type="entry name" value="Mitochondrial division protein 1"/>
    <property type="match status" value="1"/>
</dbReference>
<dbReference type="SUPFAM" id="SSF50978">
    <property type="entry name" value="WD40 repeat-like"/>
    <property type="match status" value="1"/>
</dbReference>
<dbReference type="InterPro" id="IPR001680">
    <property type="entry name" value="WD40_rpt"/>
</dbReference>
<feature type="repeat" description="WD" evidence="11">
    <location>
        <begin position="515"/>
        <end position="537"/>
    </location>
</feature>
<dbReference type="PANTHER" id="PTHR22847:SF637">
    <property type="entry name" value="WD REPEAT DOMAIN 5B"/>
    <property type="match status" value="1"/>
</dbReference>
<dbReference type="OrthoDB" id="496at2759"/>
<proteinExistence type="inferred from homology"/>
<evidence type="ECO:0000256" key="4">
    <source>
        <dbReference type="ARBA" id="ARBA00022787"/>
    </source>
</evidence>
<evidence type="ECO:0000256" key="9">
    <source>
        <dbReference type="ARBA" id="ARBA00039789"/>
    </source>
</evidence>
<dbReference type="CDD" id="cd22881">
    <property type="entry name" value="Mdv1_N"/>
    <property type="match status" value="1"/>
</dbReference>
<dbReference type="Proteomes" id="UP000298138">
    <property type="component" value="Unassembled WGS sequence"/>
</dbReference>
<evidence type="ECO:0000256" key="8">
    <source>
        <dbReference type="ARBA" id="ARBA00038415"/>
    </source>
</evidence>
<feature type="repeat" description="WD" evidence="11">
    <location>
        <begin position="435"/>
        <end position="474"/>
    </location>
</feature>
<dbReference type="Pfam" id="PF00400">
    <property type="entry name" value="WD40"/>
    <property type="match status" value="4"/>
</dbReference>
<keyword evidence="7" id="KW-0472">Membrane</keyword>
<keyword evidence="4" id="KW-1000">Mitochondrion outer membrane</keyword>
<dbReference type="Gene3D" id="6.10.280.220">
    <property type="match status" value="1"/>
</dbReference>
<dbReference type="CDD" id="cd00200">
    <property type="entry name" value="WD40"/>
    <property type="match status" value="1"/>
</dbReference>
<dbReference type="FunCoup" id="A0A4V3SJ33">
    <property type="interactions" value="94"/>
</dbReference>
<feature type="repeat" description="WD" evidence="11">
    <location>
        <begin position="366"/>
        <end position="405"/>
    </location>
</feature>